<accession>A0A2A9EFQ6</accession>
<organism evidence="2 3">
    <name type="scientific">Flavimobilis soli</name>
    <dbReference type="NCBI Taxonomy" id="442709"/>
    <lineage>
        <taxon>Bacteria</taxon>
        <taxon>Bacillati</taxon>
        <taxon>Actinomycetota</taxon>
        <taxon>Actinomycetes</taxon>
        <taxon>Micrococcales</taxon>
        <taxon>Jonesiaceae</taxon>
        <taxon>Flavimobilis</taxon>
    </lineage>
</organism>
<dbReference type="Proteomes" id="UP000221394">
    <property type="component" value="Unassembled WGS sequence"/>
</dbReference>
<dbReference type="RefSeq" id="WP_245854717.1">
    <property type="nucleotide sequence ID" value="NZ_PDJH01000001.1"/>
</dbReference>
<gene>
    <name evidence="2" type="ORF">ATL41_1797</name>
</gene>
<dbReference type="Pfam" id="PF12867">
    <property type="entry name" value="DinB_2"/>
    <property type="match status" value="1"/>
</dbReference>
<dbReference type="Gene3D" id="1.20.120.450">
    <property type="entry name" value="dinb family like domain"/>
    <property type="match status" value="1"/>
</dbReference>
<proteinExistence type="predicted"/>
<sequence length="191" mass="21843">MDTMTDTPAEQPYEGAVEPDTKDWTWVLRETCPECGFTAADVDPRTVPDLIPAQTAFWRRVLVHPRVAERPAPDVWSPLEYACHVRDVYDIFGTRVELIRDEDDPTFRNWDQDQAAVEGRYREQRPLVVADELTECAAALAAIVKTLPDDAWDRKGERSNGSSFTTTTLLQYFLHDVVHHVHDVRQHLGEV</sequence>
<dbReference type="SUPFAM" id="SSF109854">
    <property type="entry name" value="DinB/YfiT-like putative metalloenzymes"/>
    <property type="match status" value="1"/>
</dbReference>
<evidence type="ECO:0000313" key="3">
    <source>
        <dbReference type="Proteomes" id="UP000221394"/>
    </source>
</evidence>
<name>A0A2A9EFQ6_9MICO</name>
<dbReference type="EMBL" id="PDJH01000001">
    <property type="protein sequence ID" value="PFG37050.1"/>
    <property type="molecule type" value="Genomic_DNA"/>
</dbReference>
<dbReference type="AlphaFoldDB" id="A0A2A9EFQ6"/>
<evidence type="ECO:0000313" key="2">
    <source>
        <dbReference type="EMBL" id="PFG37050.1"/>
    </source>
</evidence>
<dbReference type="InterPro" id="IPR034660">
    <property type="entry name" value="DinB/YfiT-like"/>
</dbReference>
<evidence type="ECO:0000259" key="1">
    <source>
        <dbReference type="Pfam" id="PF12867"/>
    </source>
</evidence>
<comment type="caution">
    <text evidence="2">The sequence shown here is derived from an EMBL/GenBank/DDBJ whole genome shotgun (WGS) entry which is preliminary data.</text>
</comment>
<reference evidence="2 3" key="1">
    <citation type="submission" date="2017-10" db="EMBL/GenBank/DDBJ databases">
        <title>Sequencing the genomes of 1000 actinobacteria strains.</title>
        <authorList>
            <person name="Klenk H.-P."/>
        </authorList>
    </citation>
    <scope>NUCLEOTIDE SEQUENCE [LARGE SCALE GENOMIC DNA]</scope>
    <source>
        <strain evidence="2 3">DSM 21574</strain>
    </source>
</reference>
<feature type="domain" description="DinB-like" evidence="1">
    <location>
        <begin position="69"/>
        <end position="182"/>
    </location>
</feature>
<protein>
    <submittedName>
        <fullName evidence="2">DinB family protein</fullName>
    </submittedName>
</protein>
<dbReference type="InterPro" id="IPR024775">
    <property type="entry name" value="DinB-like"/>
</dbReference>
<keyword evidence="3" id="KW-1185">Reference proteome</keyword>